<dbReference type="AlphaFoldDB" id="B4KK00"/>
<dbReference type="InterPro" id="IPR051388">
    <property type="entry name" value="Serpin_venom_toxin"/>
</dbReference>
<gene>
    <name evidence="6" type="primary">Dmoj\GI17762</name>
    <name evidence="6" type="ORF">Dmoj_GI17762</name>
</gene>
<evidence type="ECO:0000256" key="2">
    <source>
        <dbReference type="ARBA" id="ARBA00022900"/>
    </source>
</evidence>
<dbReference type="eggNOG" id="KOG4295">
    <property type="taxonomic scope" value="Eukaryota"/>
</dbReference>
<dbReference type="PROSITE" id="PS50279">
    <property type="entry name" value="BPTI_KUNITZ_2"/>
    <property type="match status" value="1"/>
</dbReference>
<dbReference type="FunFam" id="4.10.410.10:FF:000020">
    <property type="entry name" value="Collagen, type VI, alpha 3"/>
    <property type="match status" value="1"/>
</dbReference>
<dbReference type="InParanoid" id="B4KK00"/>
<dbReference type="PANTHER" id="PTHR46751:SF1">
    <property type="entry name" value="WAP FOUR-DISULFIDE CORE DOMAIN PROTEIN 6A"/>
    <property type="match status" value="1"/>
</dbReference>
<comment type="similarity">
    <text evidence="4">Belongs to the venom Kunitz-type family. 03 (sub-Kunitz) subfamily.</text>
</comment>
<feature type="domain" description="BPTI/Kunitz inhibitor" evidence="5">
    <location>
        <begin position="80"/>
        <end position="137"/>
    </location>
</feature>
<evidence type="ECO:0000256" key="4">
    <source>
        <dbReference type="ARBA" id="ARBA00038506"/>
    </source>
</evidence>
<keyword evidence="1" id="KW-0646">Protease inhibitor</keyword>
<evidence type="ECO:0000313" key="6">
    <source>
        <dbReference type="EMBL" id="EDW12603.2"/>
    </source>
</evidence>
<dbReference type="HOGENOM" id="CLU_164133_0_2_1"/>
<dbReference type="InterPro" id="IPR002223">
    <property type="entry name" value="Kunitz_BPTI"/>
</dbReference>
<keyword evidence="3" id="KW-1015">Disulfide bond</keyword>
<evidence type="ECO:0000313" key="7">
    <source>
        <dbReference type="Proteomes" id="UP000009192"/>
    </source>
</evidence>
<protein>
    <recommendedName>
        <fullName evidence="5">BPTI/Kunitz inhibitor domain-containing protein</fullName>
    </recommendedName>
</protein>
<accession>B4KK00</accession>
<evidence type="ECO:0000259" key="5">
    <source>
        <dbReference type="PROSITE" id="PS50279"/>
    </source>
</evidence>
<dbReference type="Proteomes" id="UP000009192">
    <property type="component" value="Unassembled WGS sequence"/>
</dbReference>
<dbReference type="FunCoup" id="B4KK00">
    <property type="interactions" value="3"/>
</dbReference>
<dbReference type="CDD" id="cd22634">
    <property type="entry name" value="Kunitz_SCI-I-like"/>
    <property type="match status" value="1"/>
</dbReference>
<proteinExistence type="inferred from homology"/>
<keyword evidence="2" id="KW-0722">Serine protease inhibitor</keyword>
<dbReference type="InterPro" id="IPR036880">
    <property type="entry name" value="Kunitz_BPTI_sf"/>
</dbReference>
<dbReference type="SMART" id="SM00131">
    <property type="entry name" value="KU"/>
    <property type="match status" value="1"/>
</dbReference>
<dbReference type="PRINTS" id="PR00759">
    <property type="entry name" value="BASICPTASE"/>
</dbReference>
<evidence type="ECO:0000256" key="3">
    <source>
        <dbReference type="ARBA" id="ARBA00023157"/>
    </source>
</evidence>
<sequence length="139" mass="15320">MGAFHVDPFRSALSTAQISPTPSTSAHVLEVCYMYGALNSPVVDCRNCSFNCKMKWDYLWLTMLGWLLCLGMVSAKPDMCSEQHSKSGMEQDGAACMAYMPSWTYDSSKNECIEFVFGGCGGNKNQFGSKSECEKACKD</sequence>
<reference evidence="6 7" key="1">
    <citation type="journal article" date="2007" name="Nature">
        <title>Evolution of genes and genomes on the Drosophila phylogeny.</title>
        <authorList>
            <consortium name="Drosophila 12 Genomes Consortium"/>
            <person name="Clark A.G."/>
            <person name="Eisen M.B."/>
            <person name="Smith D.R."/>
            <person name="Bergman C.M."/>
            <person name="Oliver B."/>
            <person name="Markow T.A."/>
            <person name="Kaufman T.C."/>
            <person name="Kellis M."/>
            <person name="Gelbart W."/>
            <person name="Iyer V.N."/>
            <person name="Pollard D.A."/>
            <person name="Sackton T.B."/>
            <person name="Larracuente A.M."/>
            <person name="Singh N.D."/>
            <person name="Abad J.P."/>
            <person name="Abt D.N."/>
            <person name="Adryan B."/>
            <person name="Aguade M."/>
            <person name="Akashi H."/>
            <person name="Anderson W.W."/>
            <person name="Aquadro C.F."/>
            <person name="Ardell D.H."/>
            <person name="Arguello R."/>
            <person name="Artieri C.G."/>
            <person name="Barbash D.A."/>
            <person name="Barker D."/>
            <person name="Barsanti P."/>
            <person name="Batterham P."/>
            <person name="Batzoglou S."/>
            <person name="Begun D."/>
            <person name="Bhutkar A."/>
            <person name="Blanco E."/>
            <person name="Bosak S.A."/>
            <person name="Bradley R.K."/>
            <person name="Brand A.D."/>
            <person name="Brent M.R."/>
            <person name="Brooks A.N."/>
            <person name="Brown R.H."/>
            <person name="Butlin R.K."/>
            <person name="Caggese C."/>
            <person name="Calvi B.R."/>
            <person name="Bernardo de Carvalho A."/>
            <person name="Caspi A."/>
            <person name="Castrezana S."/>
            <person name="Celniker S.E."/>
            <person name="Chang J.L."/>
            <person name="Chapple C."/>
            <person name="Chatterji S."/>
            <person name="Chinwalla A."/>
            <person name="Civetta A."/>
            <person name="Clifton S.W."/>
            <person name="Comeron J.M."/>
            <person name="Costello J.C."/>
            <person name="Coyne J.A."/>
            <person name="Daub J."/>
            <person name="David R.G."/>
            <person name="Delcher A.L."/>
            <person name="Delehaunty K."/>
            <person name="Do C.B."/>
            <person name="Ebling H."/>
            <person name="Edwards K."/>
            <person name="Eickbush T."/>
            <person name="Evans J.D."/>
            <person name="Filipski A."/>
            <person name="Findeiss S."/>
            <person name="Freyhult E."/>
            <person name="Fulton L."/>
            <person name="Fulton R."/>
            <person name="Garcia A.C."/>
            <person name="Gardiner A."/>
            <person name="Garfield D.A."/>
            <person name="Garvin B.E."/>
            <person name="Gibson G."/>
            <person name="Gilbert D."/>
            <person name="Gnerre S."/>
            <person name="Godfrey J."/>
            <person name="Good R."/>
            <person name="Gotea V."/>
            <person name="Gravely B."/>
            <person name="Greenberg A.J."/>
            <person name="Griffiths-Jones S."/>
            <person name="Gross S."/>
            <person name="Guigo R."/>
            <person name="Gustafson E.A."/>
            <person name="Haerty W."/>
            <person name="Hahn M.W."/>
            <person name="Halligan D.L."/>
            <person name="Halpern A.L."/>
            <person name="Halter G.M."/>
            <person name="Han M.V."/>
            <person name="Heger A."/>
            <person name="Hillier L."/>
            <person name="Hinrichs A.S."/>
            <person name="Holmes I."/>
            <person name="Hoskins R.A."/>
            <person name="Hubisz M.J."/>
            <person name="Hultmark D."/>
            <person name="Huntley M.A."/>
            <person name="Jaffe D.B."/>
            <person name="Jagadeeshan S."/>
            <person name="Jeck W.R."/>
            <person name="Johnson J."/>
            <person name="Jones C.D."/>
            <person name="Jordan W.C."/>
            <person name="Karpen G.H."/>
            <person name="Kataoka E."/>
            <person name="Keightley P.D."/>
            <person name="Kheradpour P."/>
            <person name="Kirkness E.F."/>
            <person name="Koerich L.B."/>
            <person name="Kristiansen K."/>
            <person name="Kudrna D."/>
            <person name="Kulathinal R.J."/>
            <person name="Kumar S."/>
            <person name="Kwok R."/>
            <person name="Lander E."/>
            <person name="Langley C.H."/>
            <person name="Lapoint R."/>
            <person name="Lazzaro B.P."/>
            <person name="Lee S.J."/>
            <person name="Levesque L."/>
            <person name="Li R."/>
            <person name="Lin C.F."/>
            <person name="Lin M.F."/>
            <person name="Lindblad-Toh K."/>
            <person name="Llopart A."/>
            <person name="Long M."/>
            <person name="Low L."/>
            <person name="Lozovsky E."/>
            <person name="Lu J."/>
            <person name="Luo M."/>
            <person name="Machado C.A."/>
            <person name="Makalowski W."/>
            <person name="Marzo M."/>
            <person name="Matsuda M."/>
            <person name="Matzkin L."/>
            <person name="McAllister B."/>
            <person name="McBride C.S."/>
            <person name="McKernan B."/>
            <person name="McKernan K."/>
            <person name="Mendez-Lago M."/>
            <person name="Minx P."/>
            <person name="Mollenhauer M.U."/>
            <person name="Montooth K."/>
            <person name="Mount S.M."/>
            <person name="Mu X."/>
            <person name="Myers E."/>
            <person name="Negre B."/>
            <person name="Newfeld S."/>
            <person name="Nielsen R."/>
            <person name="Noor M.A."/>
            <person name="O'Grady P."/>
            <person name="Pachter L."/>
            <person name="Papaceit M."/>
            <person name="Parisi M.J."/>
            <person name="Parisi M."/>
            <person name="Parts L."/>
            <person name="Pedersen J.S."/>
            <person name="Pesole G."/>
            <person name="Phillippy A.M."/>
            <person name="Ponting C.P."/>
            <person name="Pop M."/>
            <person name="Porcelli D."/>
            <person name="Powell J.R."/>
            <person name="Prohaska S."/>
            <person name="Pruitt K."/>
            <person name="Puig M."/>
            <person name="Quesneville H."/>
            <person name="Ram K.R."/>
            <person name="Rand D."/>
            <person name="Rasmussen M.D."/>
            <person name="Reed L.K."/>
            <person name="Reenan R."/>
            <person name="Reily A."/>
            <person name="Remington K.A."/>
            <person name="Rieger T.T."/>
            <person name="Ritchie M.G."/>
            <person name="Robin C."/>
            <person name="Rogers Y.H."/>
            <person name="Rohde C."/>
            <person name="Rozas J."/>
            <person name="Rubenfield M.J."/>
            <person name="Ruiz A."/>
            <person name="Russo S."/>
            <person name="Salzberg S.L."/>
            <person name="Sanchez-Gracia A."/>
            <person name="Saranga D.J."/>
            <person name="Sato H."/>
            <person name="Schaeffer S.W."/>
            <person name="Schatz M.C."/>
            <person name="Schlenke T."/>
            <person name="Schwartz R."/>
            <person name="Segarra C."/>
            <person name="Singh R.S."/>
            <person name="Sirot L."/>
            <person name="Sirota M."/>
            <person name="Sisneros N.B."/>
            <person name="Smith C.D."/>
            <person name="Smith T.F."/>
            <person name="Spieth J."/>
            <person name="Stage D.E."/>
            <person name="Stark A."/>
            <person name="Stephan W."/>
            <person name="Strausberg R.L."/>
            <person name="Strempel S."/>
            <person name="Sturgill D."/>
            <person name="Sutton G."/>
            <person name="Sutton G.G."/>
            <person name="Tao W."/>
            <person name="Teichmann S."/>
            <person name="Tobari Y.N."/>
            <person name="Tomimura Y."/>
            <person name="Tsolas J.M."/>
            <person name="Valente V.L."/>
            <person name="Venter E."/>
            <person name="Venter J.C."/>
            <person name="Vicario S."/>
            <person name="Vieira F.G."/>
            <person name="Vilella A.J."/>
            <person name="Villasante A."/>
            <person name="Walenz B."/>
            <person name="Wang J."/>
            <person name="Wasserman M."/>
            <person name="Watts T."/>
            <person name="Wilson D."/>
            <person name="Wilson R.K."/>
            <person name="Wing R.A."/>
            <person name="Wolfner M.F."/>
            <person name="Wong A."/>
            <person name="Wong G.K."/>
            <person name="Wu C.I."/>
            <person name="Wu G."/>
            <person name="Yamamoto D."/>
            <person name="Yang H.P."/>
            <person name="Yang S.P."/>
            <person name="Yorke J.A."/>
            <person name="Yoshida K."/>
            <person name="Zdobnov E."/>
            <person name="Zhang P."/>
            <person name="Zhang Y."/>
            <person name="Zimin A.V."/>
            <person name="Baldwin J."/>
            <person name="Abdouelleil A."/>
            <person name="Abdulkadir J."/>
            <person name="Abebe A."/>
            <person name="Abera B."/>
            <person name="Abreu J."/>
            <person name="Acer S.C."/>
            <person name="Aftuck L."/>
            <person name="Alexander A."/>
            <person name="An P."/>
            <person name="Anderson E."/>
            <person name="Anderson S."/>
            <person name="Arachi H."/>
            <person name="Azer M."/>
            <person name="Bachantsang P."/>
            <person name="Barry A."/>
            <person name="Bayul T."/>
            <person name="Berlin A."/>
            <person name="Bessette D."/>
            <person name="Bloom T."/>
            <person name="Blye J."/>
            <person name="Boguslavskiy L."/>
            <person name="Bonnet C."/>
            <person name="Boukhgalter B."/>
            <person name="Bourzgui I."/>
            <person name="Brown A."/>
            <person name="Cahill P."/>
            <person name="Channer S."/>
            <person name="Cheshatsang Y."/>
            <person name="Chuda L."/>
            <person name="Citroen M."/>
            <person name="Collymore A."/>
            <person name="Cooke P."/>
            <person name="Costello M."/>
            <person name="D'Aco K."/>
            <person name="Daza R."/>
            <person name="De Haan G."/>
            <person name="DeGray S."/>
            <person name="DeMaso C."/>
            <person name="Dhargay N."/>
            <person name="Dooley K."/>
            <person name="Dooley E."/>
            <person name="Doricent M."/>
            <person name="Dorje P."/>
            <person name="Dorjee K."/>
            <person name="Dupes A."/>
            <person name="Elong R."/>
            <person name="Falk J."/>
            <person name="Farina A."/>
            <person name="Faro S."/>
            <person name="Ferguson D."/>
            <person name="Fisher S."/>
            <person name="Foley C.D."/>
            <person name="Franke A."/>
            <person name="Friedrich D."/>
            <person name="Gadbois L."/>
            <person name="Gearin G."/>
            <person name="Gearin C.R."/>
            <person name="Giannoukos G."/>
            <person name="Goode T."/>
            <person name="Graham J."/>
            <person name="Grandbois E."/>
            <person name="Grewal S."/>
            <person name="Gyaltsen K."/>
            <person name="Hafez N."/>
            <person name="Hagos B."/>
            <person name="Hall J."/>
            <person name="Henson C."/>
            <person name="Hollinger A."/>
            <person name="Honan T."/>
            <person name="Huard M.D."/>
            <person name="Hughes L."/>
            <person name="Hurhula B."/>
            <person name="Husby M.E."/>
            <person name="Kamat A."/>
            <person name="Kanga B."/>
            <person name="Kashin S."/>
            <person name="Khazanovich D."/>
            <person name="Kisner P."/>
            <person name="Lance K."/>
            <person name="Lara M."/>
            <person name="Lee W."/>
            <person name="Lennon N."/>
            <person name="Letendre F."/>
            <person name="LeVine R."/>
            <person name="Lipovsky A."/>
            <person name="Liu X."/>
            <person name="Liu J."/>
            <person name="Liu S."/>
            <person name="Lokyitsang T."/>
            <person name="Lokyitsang Y."/>
            <person name="Lubonja R."/>
            <person name="Lui A."/>
            <person name="MacDonald P."/>
            <person name="Magnisalis V."/>
            <person name="Maru K."/>
            <person name="Matthews C."/>
            <person name="McCusker W."/>
            <person name="McDonough S."/>
            <person name="Mehta T."/>
            <person name="Meldrim J."/>
            <person name="Meneus L."/>
            <person name="Mihai O."/>
            <person name="Mihalev A."/>
            <person name="Mihova T."/>
            <person name="Mittelman R."/>
            <person name="Mlenga V."/>
            <person name="Montmayeur A."/>
            <person name="Mulrain L."/>
            <person name="Navidi A."/>
            <person name="Naylor J."/>
            <person name="Negash T."/>
            <person name="Nguyen T."/>
            <person name="Nguyen N."/>
            <person name="Nicol R."/>
            <person name="Norbu C."/>
            <person name="Norbu N."/>
            <person name="Novod N."/>
            <person name="O'Neill B."/>
            <person name="Osman S."/>
            <person name="Markiewicz E."/>
            <person name="Oyono O.L."/>
            <person name="Patti C."/>
            <person name="Phunkhang P."/>
            <person name="Pierre F."/>
            <person name="Priest M."/>
            <person name="Raghuraman S."/>
            <person name="Rege F."/>
            <person name="Reyes R."/>
            <person name="Rise C."/>
            <person name="Rogov P."/>
            <person name="Ross K."/>
            <person name="Ryan E."/>
            <person name="Settipalli S."/>
            <person name="Shea T."/>
            <person name="Sherpa N."/>
            <person name="Shi L."/>
            <person name="Shih D."/>
            <person name="Sparrow T."/>
            <person name="Spaulding J."/>
            <person name="Stalker J."/>
            <person name="Stange-Thomann N."/>
            <person name="Stavropoulos S."/>
            <person name="Stone C."/>
            <person name="Strader C."/>
            <person name="Tesfaye S."/>
            <person name="Thomson T."/>
            <person name="Thoulutsang Y."/>
            <person name="Thoulutsang D."/>
            <person name="Topham K."/>
            <person name="Topping I."/>
            <person name="Tsamla T."/>
            <person name="Vassiliev H."/>
            <person name="Vo A."/>
            <person name="Wangchuk T."/>
            <person name="Wangdi T."/>
            <person name="Weiand M."/>
            <person name="Wilkinson J."/>
            <person name="Wilson A."/>
            <person name="Yadav S."/>
            <person name="Young G."/>
            <person name="Yu Q."/>
            <person name="Zembek L."/>
            <person name="Zhong D."/>
            <person name="Zimmer A."/>
            <person name="Zwirko Z."/>
            <person name="Jaffe D.B."/>
            <person name="Alvarez P."/>
            <person name="Brockman W."/>
            <person name="Butler J."/>
            <person name="Chin C."/>
            <person name="Gnerre S."/>
            <person name="Grabherr M."/>
            <person name="Kleber M."/>
            <person name="Mauceli E."/>
            <person name="MacCallum I."/>
        </authorList>
    </citation>
    <scope>NUCLEOTIDE SEQUENCE [LARGE SCALE GENOMIC DNA]</scope>
    <source>
        <strain evidence="7">Tucson 15081-1352.22</strain>
    </source>
</reference>
<dbReference type="PROSITE" id="PS00280">
    <property type="entry name" value="BPTI_KUNITZ_1"/>
    <property type="match status" value="1"/>
</dbReference>
<dbReference type="Gene3D" id="4.10.410.10">
    <property type="entry name" value="Pancreatic trypsin inhibitor Kunitz domain"/>
    <property type="match status" value="1"/>
</dbReference>
<dbReference type="PANTHER" id="PTHR46751">
    <property type="entry name" value="EPPIN"/>
    <property type="match status" value="1"/>
</dbReference>
<dbReference type="SUPFAM" id="SSF57362">
    <property type="entry name" value="BPTI-like"/>
    <property type="match status" value="1"/>
</dbReference>
<dbReference type="OrthoDB" id="4473401at2759"/>
<dbReference type="EMBL" id="CH933807">
    <property type="protein sequence ID" value="EDW12603.2"/>
    <property type="molecule type" value="Genomic_DNA"/>
</dbReference>
<organism evidence="6 7">
    <name type="scientific">Drosophila mojavensis</name>
    <name type="common">Fruit fly</name>
    <dbReference type="NCBI Taxonomy" id="7230"/>
    <lineage>
        <taxon>Eukaryota</taxon>
        <taxon>Metazoa</taxon>
        <taxon>Ecdysozoa</taxon>
        <taxon>Arthropoda</taxon>
        <taxon>Hexapoda</taxon>
        <taxon>Insecta</taxon>
        <taxon>Pterygota</taxon>
        <taxon>Neoptera</taxon>
        <taxon>Endopterygota</taxon>
        <taxon>Diptera</taxon>
        <taxon>Brachycera</taxon>
        <taxon>Muscomorpha</taxon>
        <taxon>Ephydroidea</taxon>
        <taxon>Drosophilidae</taxon>
        <taxon>Drosophila</taxon>
    </lineage>
</organism>
<evidence type="ECO:0000256" key="1">
    <source>
        <dbReference type="ARBA" id="ARBA00022690"/>
    </source>
</evidence>
<keyword evidence="7" id="KW-1185">Reference proteome</keyword>
<dbReference type="InterPro" id="IPR020901">
    <property type="entry name" value="Prtase_inh_Kunz-CS"/>
</dbReference>
<dbReference type="Pfam" id="PF00014">
    <property type="entry name" value="Kunitz_BPTI"/>
    <property type="match status" value="1"/>
</dbReference>
<dbReference type="KEGG" id="dmo:Dmoj_GI17762"/>
<dbReference type="GO" id="GO:0004867">
    <property type="term" value="F:serine-type endopeptidase inhibitor activity"/>
    <property type="evidence" value="ECO:0007669"/>
    <property type="project" value="UniProtKB-KW"/>
</dbReference>
<name>B4KK00_DROMO</name>